<dbReference type="SMART" id="SM00320">
    <property type="entry name" value="WD40"/>
    <property type="match status" value="2"/>
</dbReference>
<protein>
    <recommendedName>
        <fullName evidence="5">Target of rapamycin complex subunit LST8</fullName>
        <shortName evidence="5">TORC subunit LST8</shortName>
    </recommendedName>
    <alternativeName>
        <fullName evidence="5">Lethal with SEC13 protein 8 homolog</fullName>
    </alternativeName>
</protein>
<comment type="caution">
    <text evidence="7">The sequence shown here is derived from an EMBL/GenBank/DDBJ whole genome shotgun (WGS) entry which is preliminary data.</text>
</comment>
<gene>
    <name evidence="7" type="ORF">MKW98_021337</name>
</gene>
<reference evidence="7" key="1">
    <citation type="submission" date="2022-04" db="EMBL/GenBank/DDBJ databases">
        <title>A functionally conserved STORR gene fusion in Papaver species that diverged 16.8 million years ago.</title>
        <authorList>
            <person name="Catania T."/>
        </authorList>
    </citation>
    <scope>NUCLEOTIDE SEQUENCE</scope>
    <source>
        <strain evidence="7">S-188037</strain>
    </source>
</reference>
<dbReference type="GO" id="GO:0031931">
    <property type="term" value="C:TORC1 complex"/>
    <property type="evidence" value="ECO:0007669"/>
    <property type="project" value="UniProtKB-UniRule"/>
</dbReference>
<dbReference type="GO" id="GO:0005768">
    <property type="term" value="C:endosome"/>
    <property type="evidence" value="ECO:0007669"/>
    <property type="project" value="UniProtKB-SubCell"/>
</dbReference>
<dbReference type="SUPFAM" id="SSF50978">
    <property type="entry name" value="WD40 repeat-like"/>
    <property type="match status" value="1"/>
</dbReference>
<evidence type="ECO:0000313" key="7">
    <source>
        <dbReference type="EMBL" id="KAI3917575.1"/>
    </source>
</evidence>
<comment type="subunit">
    <text evidence="5">The target of rapamycin complex 1 (TORC1) is composed of at least RAPTOR, LST8 and TOR.</text>
</comment>
<feature type="region of interest" description="Disordered" evidence="6">
    <location>
        <begin position="101"/>
        <end position="125"/>
    </location>
</feature>
<dbReference type="InterPro" id="IPR001680">
    <property type="entry name" value="WD40_rpt"/>
</dbReference>
<dbReference type="PANTHER" id="PTHR19842">
    <property type="entry name" value="G BETA-LIKE PROTEIN GBL"/>
    <property type="match status" value="1"/>
</dbReference>
<evidence type="ECO:0000256" key="3">
    <source>
        <dbReference type="ARBA" id="ARBA00022737"/>
    </source>
</evidence>
<evidence type="ECO:0000256" key="2">
    <source>
        <dbReference type="ARBA" id="ARBA00022574"/>
    </source>
</evidence>
<comment type="subcellular location">
    <subcellularLocation>
        <location evidence="5">Endosome</location>
    </subcellularLocation>
</comment>
<dbReference type="InterPro" id="IPR019775">
    <property type="entry name" value="WD40_repeat_CS"/>
</dbReference>
<evidence type="ECO:0000256" key="4">
    <source>
        <dbReference type="PROSITE-ProRule" id="PRU00221"/>
    </source>
</evidence>
<evidence type="ECO:0000256" key="1">
    <source>
        <dbReference type="ARBA" id="ARBA00009890"/>
    </source>
</evidence>
<dbReference type="Gene3D" id="2.130.10.10">
    <property type="entry name" value="YVTN repeat-like/Quinoprotein amine dehydrogenase"/>
    <property type="match status" value="1"/>
</dbReference>
<dbReference type="PROSITE" id="PS00678">
    <property type="entry name" value="WD_REPEATS_1"/>
    <property type="match status" value="1"/>
</dbReference>
<comment type="function">
    <text evidence="5">Component of TORC1 complex, which is an essential cell growth regulator that controls plant development. Acts by activating transcription, protein synthesis and ribosome biogenesis, and inhibiting mRNA degradation and autophagy.</text>
</comment>
<dbReference type="PANTHER" id="PTHR19842:SF0">
    <property type="entry name" value="TARGET OF RAPAMYCIN COMPLEX SUBUNIT LST8"/>
    <property type="match status" value="1"/>
</dbReference>
<evidence type="ECO:0000313" key="8">
    <source>
        <dbReference type="Proteomes" id="UP001202328"/>
    </source>
</evidence>
<evidence type="ECO:0000256" key="5">
    <source>
        <dbReference type="RuleBase" id="RU369068"/>
    </source>
</evidence>
<sequence>MWDGSLVVAANNHATCYVWRLMCGMQPLHKLQAHDGYILQCLLSPKFCEPHRYLATTSSDHTVKIWNVNGFTLEKTLVGHQCWVWDCVFSVDGAYLITGHKHSNSSTEDTRKKKQSAMDGEAQPSYQRLGKAKLATISSYLSHTL</sequence>
<dbReference type="GO" id="GO:0031932">
    <property type="term" value="C:TORC2 complex"/>
    <property type="evidence" value="ECO:0007669"/>
    <property type="project" value="InterPro"/>
</dbReference>
<dbReference type="PROSITE" id="PS50082">
    <property type="entry name" value="WD_REPEATS_2"/>
    <property type="match status" value="1"/>
</dbReference>
<dbReference type="InterPro" id="IPR037588">
    <property type="entry name" value="MLST8"/>
</dbReference>
<dbReference type="AlphaFoldDB" id="A0AAD4SR77"/>
<dbReference type="GO" id="GO:0031929">
    <property type="term" value="P:TOR signaling"/>
    <property type="evidence" value="ECO:0007669"/>
    <property type="project" value="UniProtKB-UniRule"/>
</dbReference>
<dbReference type="InterPro" id="IPR015943">
    <property type="entry name" value="WD40/YVTN_repeat-like_dom_sf"/>
</dbReference>
<feature type="repeat" description="WD" evidence="4">
    <location>
        <begin position="31"/>
        <end position="76"/>
    </location>
</feature>
<dbReference type="GO" id="GO:0032956">
    <property type="term" value="P:regulation of actin cytoskeleton organization"/>
    <property type="evidence" value="ECO:0007669"/>
    <property type="project" value="TreeGrafter"/>
</dbReference>
<dbReference type="Pfam" id="PF00400">
    <property type="entry name" value="WD40"/>
    <property type="match status" value="2"/>
</dbReference>
<evidence type="ECO:0000256" key="6">
    <source>
        <dbReference type="SAM" id="MobiDB-lite"/>
    </source>
</evidence>
<organism evidence="7 8">
    <name type="scientific">Papaver atlanticum</name>
    <dbReference type="NCBI Taxonomy" id="357466"/>
    <lineage>
        <taxon>Eukaryota</taxon>
        <taxon>Viridiplantae</taxon>
        <taxon>Streptophyta</taxon>
        <taxon>Embryophyta</taxon>
        <taxon>Tracheophyta</taxon>
        <taxon>Spermatophyta</taxon>
        <taxon>Magnoliopsida</taxon>
        <taxon>Ranunculales</taxon>
        <taxon>Papaveraceae</taxon>
        <taxon>Papaveroideae</taxon>
        <taxon>Papaver</taxon>
    </lineage>
</organism>
<accession>A0AAD4SR77</accession>
<comment type="similarity">
    <text evidence="1 5">Belongs to the WD repeat LST8 family.</text>
</comment>
<dbReference type="InterPro" id="IPR036322">
    <property type="entry name" value="WD40_repeat_dom_sf"/>
</dbReference>
<dbReference type="EMBL" id="JAJJMB010008983">
    <property type="protein sequence ID" value="KAI3917575.1"/>
    <property type="molecule type" value="Genomic_DNA"/>
</dbReference>
<keyword evidence="3 5" id="KW-0677">Repeat</keyword>
<keyword evidence="5" id="KW-0967">Endosome</keyword>
<keyword evidence="2 4" id="KW-0853">WD repeat</keyword>
<dbReference type="Proteomes" id="UP001202328">
    <property type="component" value="Unassembled WGS sequence"/>
</dbReference>
<proteinExistence type="inferred from homology"/>
<name>A0AAD4SR77_9MAGN</name>
<keyword evidence="8" id="KW-1185">Reference proteome</keyword>